<reference evidence="2" key="2">
    <citation type="submission" date="2017-10" db="EMBL/GenBank/DDBJ databases">
        <title>Ladona fulva Genome sequencing and assembly.</title>
        <authorList>
            <person name="Murali S."/>
            <person name="Richards S."/>
            <person name="Bandaranaike D."/>
            <person name="Bellair M."/>
            <person name="Blankenburg K."/>
            <person name="Chao H."/>
            <person name="Dinh H."/>
            <person name="Doddapaneni H."/>
            <person name="Dugan-Rocha S."/>
            <person name="Elkadiri S."/>
            <person name="Gnanaolivu R."/>
            <person name="Hernandez B."/>
            <person name="Skinner E."/>
            <person name="Javaid M."/>
            <person name="Lee S."/>
            <person name="Li M."/>
            <person name="Ming W."/>
            <person name="Munidasa M."/>
            <person name="Muniz J."/>
            <person name="Nguyen L."/>
            <person name="Hughes D."/>
            <person name="Osuji N."/>
            <person name="Pu L.-L."/>
            <person name="Puazo M."/>
            <person name="Qu C."/>
            <person name="Quiroz J."/>
            <person name="Raj R."/>
            <person name="Weissenberger G."/>
            <person name="Xin Y."/>
            <person name="Zou X."/>
            <person name="Han Y."/>
            <person name="Worley K."/>
            <person name="Muzny D."/>
            <person name="Gibbs R."/>
        </authorList>
    </citation>
    <scope>NUCLEOTIDE SEQUENCE</scope>
    <source>
        <strain evidence="2">Sampled in the wild</strain>
    </source>
</reference>
<comment type="caution">
    <text evidence="2">The sequence shown here is derived from an EMBL/GenBank/DDBJ whole genome shotgun (WGS) entry which is preliminary data.</text>
</comment>
<keyword evidence="1" id="KW-0812">Transmembrane</keyword>
<reference evidence="2" key="1">
    <citation type="submission" date="2013-04" db="EMBL/GenBank/DDBJ databases">
        <authorList>
            <person name="Qu J."/>
            <person name="Murali S.C."/>
            <person name="Bandaranaike D."/>
            <person name="Bellair M."/>
            <person name="Blankenburg K."/>
            <person name="Chao H."/>
            <person name="Dinh H."/>
            <person name="Doddapaneni H."/>
            <person name="Downs B."/>
            <person name="Dugan-Rocha S."/>
            <person name="Elkadiri S."/>
            <person name="Gnanaolivu R.D."/>
            <person name="Hernandez B."/>
            <person name="Javaid M."/>
            <person name="Jayaseelan J.C."/>
            <person name="Lee S."/>
            <person name="Li M."/>
            <person name="Ming W."/>
            <person name="Munidasa M."/>
            <person name="Muniz J."/>
            <person name="Nguyen L."/>
            <person name="Ongeri F."/>
            <person name="Osuji N."/>
            <person name="Pu L.-L."/>
            <person name="Puazo M."/>
            <person name="Qu C."/>
            <person name="Quiroz J."/>
            <person name="Raj R."/>
            <person name="Weissenberger G."/>
            <person name="Xin Y."/>
            <person name="Zou X."/>
            <person name="Han Y."/>
            <person name="Richards S."/>
            <person name="Worley K."/>
            <person name="Muzny D."/>
            <person name="Gibbs R."/>
        </authorList>
    </citation>
    <scope>NUCLEOTIDE SEQUENCE</scope>
    <source>
        <strain evidence="2">Sampled in the wild</strain>
    </source>
</reference>
<dbReference type="AlphaFoldDB" id="A0A8K0KTW3"/>
<dbReference type="EMBL" id="KZ312451">
    <property type="protein sequence ID" value="KAG8240374.1"/>
    <property type="molecule type" value="Genomic_DNA"/>
</dbReference>
<name>A0A8K0KTW3_LADFU</name>
<keyword evidence="3" id="KW-1185">Reference proteome</keyword>
<evidence type="ECO:0000313" key="2">
    <source>
        <dbReference type="EMBL" id="KAG8240374.1"/>
    </source>
</evidence>
<keyword evidence="1" id="KW-1133">Transmembrane helix</keyword>
<sequence>MSNPMEISRYTNLDLELMYLTIVLSRFYLLFLLDNVFLDLSKVFESIDHALLSRKIEYHLGINGNCLA</sequence>
<accession>A0A8K0KTW3</accession>
<keyword evidence="1" id="KW-0472">Membrane</keyword>
<dbReference type="Proteomes" id="UP000792457">
    <property type="component" value="Unassembled WGS sequence"/>
</dbReference>
<gene>
    <name evidence="2" type="ORF">J437_LFUL002515</name>
</gene>
<organism evidence="2 3">
    <name type="scientific">Ladona fulva</name>
    <name type="common">Scarce chaser dragonfly</name>
    <name type="synonym">Libellula fulva</name>
    <dbReference type="NCBI Taxonomy" id="123851"/>
    <lineage>
        <taxon>Eukaryota</taxon>
        <taxon>Metazoa</taxon>
        <taxon>Ecdysozoa</taxon>
        <taxon>Arthropoda</taxon>
        <taxon>Hexapoda</taxon>
        <taxon>Insecta</taxon>
        <taxon>Pterygota</taxon>
        <taxon>Palaeoptera</taxon>
        <taxon>Odonata</taxon>
        <taxon>Epiprocta</taxon>
        <taxon>Anisoptera</taxon>
        <taxon>Libelluloidea</taxon>
        <taxon>Libellulidae</taxon>
        <taxon>Ladona</taxon>
    </lineage>
</organism>
<feature type="transmembrane region" description="Helical" evidence="1">
    <location>
        <begin position="17"/>
        <end position="38"/>
    </location>
</feature>
<protein>
    <submittedName>
        <fullName evidence="2">Uncharacterized protein</fullName>
    </submittedName>
</protein>
<evidence type="ECO:0000256" key="1">
    <source>
        <dbReference type="SAM" id="Phobius"/>
    </source>
</evidence>
<evidence type="ECO:0000313" key="3">
    <source>
        <dbReference type="Proteomes" id="UP000792457"/>
    </source>
</evidence>
<proteinExistence type="predicted"/>